<dbReference type="Gene3D" id="3.40.190.10">
    <property type="entry name" value="Periplasmic binding protein-like II"/>
    <property type="match status" value="1"/>
</dbReference>
<dbReference type="PIRSF" id="PIRSF002741">
    <property type="entry name" value="MppA"/>
    <property type="match status" value="1"/>
</dbReference>
<dbReference type="Gene3D" id="3.10.105.10">
    <property type="entry name" value="Dipeptide-binding Protein, Domain 3"/>
    <property type="match status" value="1"/>
</dbReference>
<dbReference type="STRING" id="485913.Krac_5338"/>
<keyword evidence="8" id="KW-1185">Reference proteome</keyword>
<evidence type="ECO:0000256" key="2">
    <source>
        <dbReference type="ARBA" id="ARBA00005695"/>
    </source>
</evidence>
<reference evidence="7 8" key="1">
    <citation type="journal article" date="2011" name="Stand. Genomic Sci.">
        <title>Non-contiguous finished genome sequence and contextual data of the filamentous soil bacterium Ktedonobacter racemifer type strain (SOSP1-21).</title>
        <authorList>
            <person name="Chang Y.J."/>
            <person name="Land M."/>
            <person name="Hauser L."/>
            <person name="Chertkov O."/>
            <person name="Del Rio T.G."/>
            <person name="Nolan M."/>
            <person name="Copeland A."/>
            <person name="Tice H."/>
            <person name="Cheng J.F."/>
            <person name="Lucas S."/>
            <person name="Han C."/>
            <person name="Goodwin L."/>
            <person name="Pitluck S."/>
            <person name="Ivanova N."/>
            <person name="Ovchinikova G."/>
            <person name="Pati A."/>
            <person name="Chen A."/>
            <person name="Palaniappan K."/>
            <person name="Mavromatis K."/>
            <person name="Liolios K."/>
            <person name="Brettin T."/>
            <person name="Fiebig A."/>
            <person name="Rohde M."/>
            <person name="Abt B."/>
            <person name="Goker M."/>
            <person name="Detter J.C."/>
            <person name="Woyke T."/>
            <person name="Bristow J."/>
            <person name="Eisen J.A."/>
            <person name="Markowitz V."/>
            <person name="Hugenholtz P."/>
            <person name="Kyrpides N.C."/>
            <person name="Klenk H.P."/>
            <person name="Lapidus A."/>
        </authorList>
    </citation>
    <scope>NUCLEOTIDE SEQUENCE [LARGE SCALE GENOMIC DNA]</scope>
    <source>
        <strain evidence="8">DSM 44963</strain>
    </source>
</reference>
<dbReference type="GO" id="GO:1904680">
    <property type="term" value="F:peptide transmembrane transporter activity"/>
    <property type="evidence" value="ECO:0007669"/>
    <property type="project" value="TreeGrafter"/>
</dbReference>
<name>D6TVS8_KTERA</name>
<organism evidence="7 8">
    <name type="scientific">Ktedonobacter racemifer DSM 44963</name>
    <dbReference type="NCBI Taxonomy" id="485913"/>
    <lineage>
        <taxon>Bacteria</taxon>
        <taxon>Bacillati</taxon>
        <taxon>Chloroflexota</taxon>
        <taxon>Ktedonobacteria</taxon>
        <taxon>Ktedonobacterales</taxon>
        <taxon>Ktedonobacteraceae</taxon>
        <taxon>Ktedonobacter</taxon>
    </lineage>
</organism>
<dbReference type="AlphaFoldDB" id="D6TVS8"/>
<comment type="caution">
    <text evidence="7">The sequence shown here is derived from an EMBL/GenBank/DDBJ whole genome shotgun (WGS) entry which is preliminary data.</text>
</comment>
<evidence type="ECO:0000259" key="6">
    <source>
        <dbReference type="Pfam" id="PF00496"/>
    </source>
</evidence>
<evidence type="ECO:0000256" key="1">
    <source>
        <dbReference type="ARBA" id="ARBA00004196"/>
    </source>
</evidence>
<evidence type="ECO:0000256" key="3">
    <source>
        <dbReference type="ARBA" id="ARBA00022448"/>
    </source>
</evidence>
<proteinExistence type="inferred from homology"/>
<gene>
    <name evidence="7" type="ORF">Krac_5338</name>
</gene>
<dbReference type="GO" id="GO:0015833">
    <property type="term" value="P:peptide transport"/>
    <property type="evidence" value="ECO:0007669"/>
    <property type="project" value="TreeGrafter"/>
</dbReference>
<dbReference type="SUPFAM" id="SSF53850">
    <property type="entry name" value="Periplasmic binding protein-like II"/>
    <property type="match status" value="1"/>
</dbReference>
<dbReference type="GO" id="GO:0030313">
    <property type="term" value="C:cell envelope"/>
    <property type="evidence" value="ECO:0007669"/>
    <property type="project" value="UniProtKB-SubCell"/>
</dbReference>
<feature type="domain" description="Solute-binding protein family 5" evidence="6">
    <location>
        <begin position="89"/>
        <end position="482"/>
    </location>
</feature>
<dbReference type="Pfam" id="PF00496">
    <property type="entry name" value="SBP_bac_5"/>
    <property type="match status" value="1"/>
</dbReference>
<dbReference type="eggNOG" id="COG4166">
    <property type="taxonomic scope" value="Bacteria"/>
</dbReference>
<dbReference type="InterPro" id="IPR030678">
    <property type="entry name" value="Peptide/Ni-bd"/>
</dbReference>
<dbReference type="PANTHER" id="PTHR30290">
    <property type="entry name" value="PERIPLASMIC BINDING COMPONENT OF ABC TRANSPORTER"/>
    <property type="match status" value="1"/>
</dbReference>
<dbReference type="OrthoDB" id="9783874at2"/>
<dbReference type="InterPro" id="IPR039424">
    <property type="entry name" value="SBP_5"/>
</dbReference>
<protein>
    <submittedName>
        <fullName evidence="7">Extracellular solute-binding protein family 5</fullName>
    </submittedName>
</protein>
<sequence>MHVNTANMRRFLPLIFCLLALYLAACGGDSNTTNTTTKATADKQVFHHAISGISDIATFDPALAGDGPSTSAIGMVFSGLVQLNNRLQVYGQLAQSWEQSPDGLTWTFKLKPNLTFSDGSPLTSEDVVWSIDRAFDPALKSTTAPFYLGLIKDGDKRSNGKVTTLINDSLFAPDPTTVKIVITQKAPYFLQALTYTSSWVVEKKLVDKYGNQKFMDHLTEGGGAGPWIVASYTHGTQITFVPNPHYTGQKPQLGKVIFFFYKDAPTTFKAYQVGQTDDAPVPTANIESAKALPQKQLHITPALTIGYYTMNYLVKPFDNIKVRQAFALSIDKEKIAHNIRKDTVFATNHIIPQGQLGYNTQLLGPAGVTSTRGDAQKAKQLFAEGLKEEGMTPSSLPKLTFTVATNGSPDAKNEFQAVQQMWKAVLGVDVTLNDLDFNQRNQYLGTAQGNSNGPIMWQSGWGADYPDPQDWLDLFLDNQNGGNGLNYAHNKSANVSSQLQTQELIKQADTTLNQQQRIQLYNKAEQQLVNDVAWLPISQSNTLIVRKPCLVGFVDNAQGIWPPDDWGNIYISTDPLCAKS</sequence>
<dbReference type="PANTHER" id="PTHR30290:SF10">
    <property type="entry name" value="PERIPLASMIC OLIGOPEPTIDE-BINDING PROTEIN-RELATED"/>
    <property type="match status" value="1"/>
</dbReference>
<feature type="chain" id="PRO_5003088318" evidence="5">
    <location>
        <begin position="28"/>
        <end position="580"/>
    </location>
</feature>
<feature type="signal peptide" evidence="5">
    <location>
        <begin position="1"/>
        <end position="27"/>
    </location>
</feature>
<dbReference type="Proteomes" id="UP000004508">
    <property type="component" value="Unassembled WGS sequence"/>
</dbReference>
<evidence type="ECO:0000256" key="4">
    <source>
        <dbReference type="ARBA" id="ARBA00022729"/>
    </source>
</evidence>
<evidence type="ECO:0000313" key="7">
    <source>
        <dbReference type="EMBL" id="EFH84311.1"/>
    </source>
</evidence>
<evidence type="ECO:0000313" key="8">
    <source>
        <dbReference type="Proteomes" id="UP000004508"/>
    </source>
</evidence>
<dbReference type="GO" id="GO:0043190">
    <property type="term" value="C:ATP-binding cassette (ABC) transporter complex"/>
    <property type="evidence" value="ECO:0007669"/>
    <property type="project" value="InterPro"/>
</dbReference>
<dbReference type="Gene3D" id="3.90.76.10">
    <property type="entry name" value="Dipeptide-binding Protein, Domain 1"/>
    <property type="match status" value="1"/>
</dbReference>
<dbReference type="CDD" id="cd08504">
    <property type="entry name" value="PBP2_OppA"/>
    <property type="match status" value="1"/>
</dbReference>
<dbReference type="RefSeq" id="WP_007915741.1">
    <property type="nucleotide sequence ID" value="NZ_ADVG01000003.1"/>
</dbReference>
<dbReference type="GO" id="GO:0042597">
    <property type="term" value="C:periplasmic space"/>
    <property type="evidence" value="ECO:0007669"/>
    <property type="project" value="UniProtKB-ARBA"/>
</dbReference>
<dbReference type="EMBL" id="ADVG01000003">
    <property type="protein sequence ID" value="EFH84311.1"/>
    <property type="molecule type" value="Genomic_DNA"/>
</dbReference>
<keyword evidence="3" id="KW-0813">Transport</keyword>
<dbReference type="FunCoup" id="D6TVS8">
    <property type="interactions" value="362"/>
</dbReference>
<evidence type="ECO:0000256" key="5">
    <source>
        <dbReference type="SAM" id="SignalP"/>
    </source>
</evidence>
<dbReference type="InterPro" id="IPR000914">
    <property type="entry name" value="SBP_5_dom"/>
</dbReference>
<accession>D6TVS8</accession>
<dbReference type="InParanoid" id="D6TVS8"/>
<comment type="similarity">
    <text evidence="2">Belongs to the bacterial solute-binding protein 5 family.</text>
</comment>
<keyword evidence="4 5" id="KW-0732">Signal</keyword>
<comment type="subcellular location">
    <subcellularLocation>
        <location evidence="1">Cell envelope</location>
    </subcellularLocation>
</comment>